<comment type="caution">
    <text evidence="2">The sequence shown here is derived from an EMBL/GenBank/DDBJ whole genome shotgun (WGS) entry which is preliminary data.</text>
</comment>
<protein>
    <submittedName>
        <fullName evidence="2">Uncharacterized protein</fullName>
    </submittedName>
</protein>
<organism evidence="2 3">
    <name type="scientific">Paralimibaculum aggregatum</name>
    <dbReference type="NCBI Taxonomy" id="3036245"/>
    <lineage>
        <taxon>Bacteria</taxon>
        <taxon>Pseudomonadati</taxon>
        <taxon>Pseudomonadota</taxon>
        <taxon>Alphaproteobacteria</taxon>
        <taxon>Rhodobacterales</taxon>
        <taxon>Paracoccaceae</taxon>
        <taxon>Paralimibaculum</taxon>
    </lineage>
</organism>
<gene>
    <name evidence="2" type="ORF">LNKW23_28150</name>
</gene>
<reference evidence="2 3" key="1">
    <citation type="submission" date="2023-04" db="EMBL/GenBank/DDBJ databases">
        <title>Marinoamorphus aggregata gen. nov., sp. Nov., isolate from tissue of brittle star Ophioplocus japonicus.</title>
        <authorList>
            <person name="Kawano K."/>
            <person name="Sawayama S."/>
            <person name="Nakagawa S."/>
        </authorList>
    </citation>
    <scope>NUCLEOTIDE SEQUENCE [LARGE SCALE GENOMIC DNA]</scope>
    <source>
        <strain evidence="2 3">NKW23</strain>
    </source>
</reference>
<dbReference type="Proteomes" id="UP001239909">
    <property type="component" value="Unassembled WGS sequence"/>
</dbReference>
<accession>A0ABQ6LPD4</accession>
<feature type="compositionally biased region" description="Low complexity" evidence="1">
    <location>
        <begin position="305"/>
        <end position="324"/>
    </location>
</feature>
<evidence type="ECO:0000313" key="3">
    <source>
        <dbReference type="Proteomes" id="UP001239909"/>
    </source>
</evidence>
<feature type="region of interest" description="Disordered" evidence="1">
    <location>
        <begin position="268"/>
        <end position="324"/>
    </location>
</feature>
<proteinExistence type="predicted"/>
<keyword evidence="3" id="KW-1185">Reference proteome</keyword>
<sequence>MLLSGCLQLERGLSDRDDELERTRVPYRFVETGPQRAIVRAGDALIAIEPVEGLCLTSGTFSASETGVFAVVADCVTETAAAAAPGADRVEVPPAFPGLVTVAISGDPAGGAGTGTAMLQLRNFLTGEKGLALLGRNGSGDTVEIVDVIEADGALFVHVHDTHEGGLALLSPEFWRGFMDIRGKLVLVTVSGFRDRPLDPEEMHAVLRAQVSRIKHDNANPLTVVDTLLAAADPEVGPAGEGPASERAQDAVAPAEIDPVILAAAEEAGAPVSDYGPAGPGAPEQAPAPKRRGPGVASAPPEADAGSPRAPRRSPVAPARPGQG</sequence>
<evidence type="ECO:0000313" key="2">
    <source>
        <dbReference type="EMBL" id="GMG83602.1"/>
    </source>
</evidence>
<name>A0ABQ6LPD4_9RHOB</name>
<evidence type="ECO:0000256" key="1">
    <source>
        <dbReference type="SAM" id="MobiDB-lite"/>
    </source>
</evidence>
<dbReference type="EMBL" id="BSYI01000021">
    <property type="protein sequence ID" value="GMG83602.1"/>
    <property type="molecule type" value="Genomic_DNA"/>
</dbReference>